<feature type="region of interest" description="Disordered" evidence="5">
    <location>
        <begin position="1"/>
        <end position="24"/>
    </location>
</feature>
<dbReference type="Gene3D" id="1.20.1250.20">
    <property type="entry name" value="MFS general substrate transporter like domains"/>
    <property type="match status" value="2"/>
</dbReference>
<keyword evidence="4 6" id="KW-0472">Membrane</keyword>
<protein>
    <recommendedName>
        <fullName evidence="7">Major facilitator superfamily (MFS) profile domain-containing protein</fullName>
    </recommendedName>
</protein>
<feature type="compositionally biased region" description="Basic and acidic residues" evidence="5">
    <location>
        <begin position="1"/>
        <end position="10"/>
    </location>
</feature>
<sequence>MASHDEKVMRDGSPISHDVDPTDQHLPAGRYLATRLTTLKPPLAKAPNPIRLLRMLNLQQWLFFFVAFIAWTWDAFDFFTVSLTVEQLAEEFGKTNRDITWGITLVLMLRSVGAIIFGIASDRYGRKWPFIVNNILFIILELGTAFTQTYQQFLAVRALFGIAMGGLYGNAAATALEDCPPEARGIISGMLQQGYAFGYLLATAFARGLVDTTSHGWRPLFWFGACPPVLIIIFRFFLPETVSFRERVAARKAQGSIAGTFVKEGKVALRRHWILLIYLVLLMAGFNFMSHGSQDLYPTMLTNQFNFSHNAVTVTQVVANLGAMTGGTVIGYCSQIFGRRFSIIVMCILGGALLYPYSFTKSHSVTAAAFFEQFCVQGAWGVIPIHLMELSPGSFRTFVVGTSYQLGNLVSSASSTIEATIGERFPLPPKRQGGREIKRYDYGKVICIFMACVYVYVIVLTFFGPERRGRSMDVEHDSDMAEVRGGHLDGGNVARHDQRQHQRHEDAGEVSSMDEERAVETQQQKEVV</sequence>
<dbReference type="FunFam" id="1.20.1250.20:FF:000276">
    <property type="entry name" value="Sugar transporter family protein"/>
    <property type="match status" value="1"/>
</dbReference>
<evidence type="ECO:0000256" key="6">
    <source>
        <dbReference type="SAM" id="Phobius"/>
    </source>
</evidence>
<feature type="transmembrane region" description="Helical" evidence="6">
    <location>
        <begin position="185"/>
        <end position="208"/>
    </location>
</feature>
<feature type="transmembrane region" description="Helical" evidence="6">
    <location>
        <begin position="311"/>
        <end position="334"/>
    </location>
</feature>
<comment type="subcellular location">
    <subcellularLocation>
        <location evidence="1">Membrane</location>
        <topology evidence="1">Multi-pass membrane protein</topology>
    </subcellularLocation>
</comment>
<dbReference type="InterPro" id="IPR005828">
    <property type="entry name" value="MFS_sugar_transport-like"/>
</dbReference>
<evidence type="ECO:0000313" key="8">
    <source>
        <dbReference type="EMBL" id="KAF7511888.1"/>
    </source>
</evidence>
<feature type="transmembrane region" description="Helical" evidence="6">
    <location>
        <begin position="131"/>
        <end position="148"/>
    </location>
</feature>
<name>A0A8H7E891_9EURO</name>
<feature type="transmembrane region" description="Helical" evidence="6">
    <location>
        <begin position="442"/>
        <end position="463"/>
    </location>
</feature>
<evidence type="ECO:0000256" key="2">
    <source>
        <dbReference type="ARBA" id="ARBA00022692"/>
    </source>
</evidence>
<dbReference type="SUPFAM" id="SSF103473">
    <property type="entry name" value="MFS general substrate transporter"/>
    <property type="match status" value="1"/>
</dbReference>
<dbReference type="EMBL" id="JAACFV010000016">
    <property type="protein sequence ID" value="KAF7511888.1"/>
    <property type="molecule type" value="Genomic_DNA"/>
</dbReference>
<dbReference type="InterPro" id="IPR020846">
    <property type="entry name" value="MFS_dom"/>
</dbReference>
<dbReference type="PANTHER" id="PTHR23508">
    <property type="entry name" value="CARBOXYLIC ACID TRANSPORTER PROTEIN HOMOLOG"/>
    <property type="match status" value="1"/>
</dbReference>
<evidence type="ECO:0000256" key="5">
    <source>
        <dbReference type="SAM" id="MobiDB-lite"/>
    </source>
</evidence>
<dbReference type="OrthoDB" id="5296287at2759"/>
<dbReference type="InterPro" id="IPR036259">
    <property type="entry name" value="MFS_trans_sf"/>
</dbReference>
<dbReference type="PANTHER" id="PTHR23508:SF10">
    <property type="entry name" value="CARBOXYLIC ACID TRANSPORTER PROTEIN HOMOLOG"/>
    <property type="match status" value="1"/>
</dbReference>
<comment type="caution">
    <text evidence="8">The sequence shown here is derived from an EMBL/GenBank/DDBJ whole genome shotgun (WGS) entry which is preliminary data.</text>
</comment>
<dbReference type="CDD" id="cd17316">
    <property type="entry name" value="MFS_SV2_like"/>
    <property type="match status" value="1"/>
</dbReference>
<dbReference type="GO" id="GO:0005886">
    <property type="term" value="C:plasma membrane"/>
    <property type="evidence" value="ECO:0007669"/>
    <property type="project" value="TreeGrafter"/>
</dbReference>
<feature type="transmembrane region" description="Helical" evidence="6">
    <location>
        <begin position="341"/>
        <end position="358"/>
    </location>
</feature>
<feature type="transmembrane region" description="Helical" evidence="6">
    <location>
        <begin position="99"/>
        <end position="119"/>
    </location>
</feature>
<keyword evidence="3 6" id="KW-1133">Transmembrane helix</keyword>
<evidence type="ECO:0000256" key="1">
    <source>
        <dbReference type="ARBA" id="ARBA00004141"/>
    </source>
</evidence>
<evidence type="ECO:0000256" key="3">
    <source>
        <dbReference type="ARBA" id="ARBA00022989"/>
    </source>
</evidence>
<feature type="transmembrane region" description="Helical" evidence="6">
    <location>
        <begin position="220"/>
        <end position="238"/>
    </location>
</feature>
<feature type="transmembrane region" description="Helical" evidence="6">
    <location>
        <begin position="154"/>
        <end position="173"/>
    </location>
</feature>
<dbReference type="Pfam" id="PF00083">
    <property type="entry name" value="Sugar_tr"/>
    <property type="match status" value="1"/>
</dbReference>
<evidence type="ECO:0000313" key="9">
    <source>
        <dbReference type="Proteomes" id="UP000606974"/>
    </source>
</evidence>
<feature type="transmembrane region" description="Helical" evidence="6">
    <location>
        <begin position="273"/>
        <end position="291"/>
    </location>
</feature>
<organism evidence="8 9">
    <name type="scientific">Endocarpon pusillum</name>
    <dbReference type="NCBI Taxonomy" id="364733"/>
    <lineage>
        <taxon>Eukaryota</taxon>
        <taxon>Fungi</taxon>
        <taxon>Dikarya</taxon>
        <taxon>Ascomycota</taxon>
        <taxon>Pezizomycotina</taxon>
        <taxon>Eurotiomycetes</taxon>
        <taxon>Chaetothyriomycetidae</taxon>
        <taxon>Verrucariales</taxon>
        <taxon>Verrucariaceae</taxon>
        <taxon>Endocarpon</taxon>
    </lineage>
</organism>
<keyword evidence="9" id="KW-1185">Reference proteome</keyword>
<feature type="transmembrane region" description="Helical" evidence="6">
    <location>
        <begin position="61"/>
        <end position="79"/>
    </location>
</feature>
<evidence type="ECO:0000259" key="7">
    <source>
        <dbReference type="PROSITE" id="PS50850"/>
    </source>
</evidence>
<dbReference type="GO" id="GO:0015355">
    <property type="term" value="F:secondary active monocarboxylate transmembrane transporter activity"/>
    <property type="evidence" value="ECO:0007669"/>
    <property type="project" value="TreeGrafter"/>
</dbReference>
<proteinExistence type="predicted"/>
<keyword evidence="2 6" id="KW-0812">Transmembrane</keyword>
<reference evidence="8" key="1">
    <citation type="submission" date="2020-02" db="EMBL/GenBank/DDBJ databases">
        <authorList>
            <person name="Palmer J.M."/>
        </authorList>
    </citation>
    <scope>NUCLEOTIDE SEQUENCE</scope>
    <source>
        <strain evidence="8">EPUS1.4</strain>
        <tissue evidence="8">Thallus</tissue>
    </source>
</reference>
<dbReference type="Proteomes" id="UP000606974">
    <property type="component" value="Unassembled WGS sequence"/>
</dbReference>
<feature type="compositionally biased region" description="Basic and acidic residues" evidence="5">
    <location>
        <begin position="494"/>
        <end position="507"/>
    </location>
</feature>
<evidence type="ECO:0000256" key="4">
    <source>
        <dbReference type="ARBA" id="ARBA00023136"/>
    </source>
</evidence>
<dbReference type="PROSITE" id="PS50850">
    <property type="entry name" value="MFS"/>
    <property type="match status" value="1"/>
</dbReference>
<accession>A0A8H7E891</accession>
<feature type="region of interest" description="Disordered" evidence="5">
    <location>
        <begin position="482"/>
        <end position="528"/>
    </location>
</feature>
<dbReference type="GO" id="GO:0035879">
    <property type="term" value="P:plasma membrane lactate transport"/>
    <property type="evidence" value="ECO:0007669"/>
    <property type="project" value="TreeGrafter"/>
</dbReference>
<dbReference type="AlphaFoldDB" id="A0A8H7E891"/>
<gene>
    <name evidence="8" type="ORF">GJ744_003121</name>
</gene>
<feature type="domain" description="Major facilitator superfamily (MFS) profile" evidence="7">
    <location>
        <begin position="63"/>
        <end position="468"/>
    </location>
</feature>
<dbReference type="FunFam" id="1.20.1250.20:FF:000190">
    <property type="entry name" value="Sugar transporter family protein"/>
    <property type="match status" value="1"/>
</dbReference>